<evidence type="ECO:0000256" key="1">
    <source>
        <dbReference type="ARBA" id="ARBA00004325"/>
    </source>
</evidence>
<dbReference type="RefSeq" id="XP_041194673.1">
    <property type="nucleotide sequence ID" value="XM_041335241.1"/>
</dbReference>
<protein>
    <submittedName>
        <fullName evidence="10">Hypoxia induced protein conserved region-domain-containing protein</fullName>
    </submittedName>
</protein>
<feature type="domain" description="HIG1" evidence="9">
    <location>
        <begin position="5"/>
        <end position="96"/>
    </location>
</feature>
<dbReference type="GeneID" id="64629258"/>
<comment type="caution">
    <text evidence="10">The sequence shown here is derived from an EMBL/GenBank/DDBJ whole genome shotgun (WGS) entry which is preliminary data.</text>
</comment>
<feature type="region of interest" description="Disordered" evidence="7">
    <location>
        <begin position="178"/>
        <end position="199"/>
    </location>
</feature>
<evidence type="ECO:0000256" key="6">
    <source>
        <dbReference type="SAM" id="Coils"/>
    </source>
</evidence>
<dbReference type="OrthoDB" id="6604018at2759"/>
<dbReference type="Pfam" id="PF04588">
    <property type="entry name" value="HIG_1_N"/>
    <property type="match status" value="1"/>
</dbReference>
<feature type="transmembrane region" description="Helical" evidence="8">
    <location>
        <begin position="33"/>
        <end position="52"/>
    </location>
</feature>
<accession>A0A9P7EDQ1</accession>
<dbReference type="PROSITE" id="PS51503">
    <property type="entry name" value="HIG1"/>
    <property type="match status" value="1"/>
</dbReference>
<dbReference type="InterPro" id="IPR050355">
    <property type="entry name" value="RCF1"/>
</dbReference>
<dbReference type="Proteomes" id="UP000807769">
    <property type="component" value="Unassembled WGS sequence"/>
</dbReference>
<dbReference type="AlphaFoldDB" id="A0A9P7EDQ1"/>
<evidence type="ECO:0000256" key="3">
    <source>
        <dbReference type="ARBA" id="ARBA00022989"/>
    </source>
</evidence>
<gene>
    <name evidence="10" type="ORF">BJ212DRAFT_1343759</name>
</gene>
<evidence type="ECO:0000256" key="8">
    <source>
        <dbReference type="SAM" id="Phobius"/>
    </source>
</evidence>
<reference evidence="10" key="1">
    <citation type="journal article" date="2020" name="New Phytol.">
        <title>Comparative genomics reveals dynamic genome evolution in host specialist ectomycorrhizal fungi.</title>
        <authorList>
            <person name="Lofgren L.A."/>
            <person name="Nguyen N.H."/>
            <person name="Vilgalys R."/>
            <person name="Ruytinx J."/>
            <person name="Liao H.L."/>
            <person name="Branco S."/>
            <person name="Kuo A."/>
            <person name="LaButti K."/>
            <person name="Lipzen A."/>
            <person name="Andreopoulos W."/>
            <person name="Pangilinan J."/>
            <person name="Riley R."/>
            <person name="Hundley H."/>
            <person name="Na H."/>
            <person name="Barry K."/>
            <person name="Grigoriev I.V."/>
            <person name="Stajich J.E."/>
            <person name="Kennedy P.G."/>
        </authorList>
    </citation>
    <scope>NUCLEOTIDE SEQUENCE</scope>
    <source>
        <strain evidence="10">MN1</strain>
    </source>
</reference>
<dbReference type="PANTHER" id="PTHR12297:SF3">
    <property type="entry name" value="HIG1 DOMAIN FAMILY MEMBER 1A"/>
    <property type="match status" value="1"/>
</dbReference>
<keyword evidence="4" id="KW-0496">Mitochondrion</keyword>
<keyword evidence="11" id="KW-1185">Reference proteome</keyword>
<dbReference type="PANTHER" id="PTHR12297">
    <property type="entry name" value="HYPOXIA-INDUCBILE GENE 1 HIG1 -RELATED"/>
    <property type="match status" value="1"/>
</dbReference>
<dbReference type="EMBL" id="JABBWG010000010">
    <property type="protein sequence ID" value="KAG1818996.1"/>
    <property type="molecule type" value="Genomic_DNA"/>
</dbReference>
<proteinExistence type="predicted"/>
<evidence type="ECO:0000259" key="9">
    <source>
        <dbReference type="PROSITE" id="PS51503"/>
    </source>
</evidence>
<organism evidence="10 11">
    <name type="scientific">Suillus subaureus</name>
    <dbReference type="NCBI Taxonomy" id="48587"/>
    <lineage>
        <taxon>Eukaryota</taxon>
        <taxon>Fungi</taxon>
        <taxon>Dikarya</taxon>
        <taxon>Basidiomycota</taxon>
        <taxon>Agaricomycotina</taxon>
        <taxon>Agaricomycetes</taxon>
        <taxon>Agaricomycetidae</taxon>
        <taxon>Boletales</taxon>
        <taxon>Suillineae</taxon>
        <taxon>Suillaceae</taxon>
        <taxon>Suillus</taxon>
    </lineage>
</organism>
<feature type="compositionally biased region" description="Polar residues" evidence="7">
    <location>
        <begin position="182"/>
        <end position="199"/>
    </location>
</feature>
<dbReference type="Gene3D" id="6.10.140.1320">
    <property type="match status" value="1"/>
</dbReference>
<dbReference type="GO" id="GO:0097250">
    <property type="term" value="P:mitochondrial respirasome assembly"/>
    <property type="evidence" value="ECO:0007669"/>
    <property type="project" value="TreeGrafter"/>
</dbReference>
<keyword evidence="6" id="KW-0175">Coiled coil</keyword>
<evidence type="ECO:0000256" key="2">
    <source>
        <dbReference type="ARBA" id="ARBA00022692"/>
    </source>
</evidence>
<dbReference type="GO" id="GO:0031966">
    <property type="term" value="C:mitochondrial membrane"/>
    <property type="evidence" value="ECO:0007669"/>
    <property type="project" value="UniProtKB-SubCell"/>
</dbReference>
<feature type="coiled-coil region" evidence="6">
    <location>
        <begin position="107"/>
        <end position="134"/>
    </location>
</feature>
<comment type="subcellular location">
    <subcellularLocation>
        <location evidence="1">Mitochondrion membrane</location>
    </subcellularLocation>
</comment>
<keyword evidence="5 8" id="KW-0472">Membrane</keyword>
<evidence type="ECO:0000313" key="11">
    <source>
        <dbReference type="Proteomes" id="UP000807769"/>
    </source>
</evidence>
<evidence type="ECO:0000256" key="5">
    <source>
        <dbReference type="ARBA" id="ARBA00023136"/>
    </source>
</evidence>
<evidence type="ECO:0000256" key="7">
    <source>
        <dbReference type="SAM" id="MobiDB-lite"/>
    </source>
</evidence>
<evidence type="ECO:0000313" key="10">
    <source>
        <dbReference type="EMBL" id="KAG1818996.1"/>
    </source>
</evidence>
<feature type="transmembrane region" description="Helical" evidence="8">
    <location>
        <begin position="64"/>
        <end position="85"/>
    </location>
</feature>
<dbReference type="InterPro" id="IPR007667">
    <property type="entry name" value="Hypoxia_induced_domain"/>
</dbReference>
<sequence length="199" mass="21854">MSTSPAAVPTTPSLHTGESYQEKAWRKFKGQPLVPIGTLVTCGALIMAAVKMRRGDSQSLNNWLRVRVIAQGATIAAVCAGTYAMNSNVGDDTRQTRQIDEIQAHREARAGRERKEFEDRLKDAEKQWKETQDAVSHRELNTNIVKGVSTPNVLPVVEDKIPRSSSSQSGSSWPRYVWWPWNGSSAPSNSSTGGDNKSS</sequence>
<keyword evidence="2 8" id="KW-0812">Transmembrane</keyword>
<keyword evidence="3 8" id="KW-1133">Transmembrane helix</keyword>
<name>A0A9P7EDQ1_9AGAM</name>
<evidence type="ECO:0000256" key="4">
    <source>
        <dbReference type="ARBA" id="ARBA00023128"/>
    </source>
</evidence>